<dbReference type="AlphaFoldDB" id="A0A0L0C288"/>
<feature type="compositionally biased region" description="Low complexity" evidence="1">
    <location>
        <begin position="226"/>
        <end position="249"/>
    </location>
</feature>
<protein>
    <submittedName>
        <fullName evidence="2">Uncharacterized protein</fullName>
    </submittedName>
</protein>
<organism evidence="2 3">
    <name type="scientific">Lucilia cuprina</name>
    <name type="common">Green bottle fly</name>
    <name type="synonym">Australian sheep blowfly</name>
    <dbReference type="NCBI Taxonomy" id="7375"/>
    <lineage>
        <taxon>Eukaryota</taxon>
        <taxon>Metazoa</taxon>
        <taxon>Ecdysozoa</taxon>
        <taxon>Arthropoda</taxon>
        <taxon>Hexapoda</taxon>
        <taxon>Insecta</taxon>
        <taxon>Pterygota</taxon>
        <taxon>Neoptera</taxon>
        <taxon>Endopterygota</taxon>
        <taxon>Diptera</taxon>
        <taxon>Brachycera</taxon>
        <taxon>Muscomorpha</taxon>
        <taxon>Oestroidea</taxon>
        <taxon>Calliphoridae</taxon>
        <taxon>Luciliinae</taxon>
        <taxon>Lucilia</taxon>
    </lineage>
</organism>
<evidence type="ECO:0000256" key="1">
    <source>
        <dbReference type="SAM" id="MobiDB-lite"/>
    </source>
</evidence>
<sequence length="324" mass="36684">MELRSSSRRRNEYKELQITLNGMGFYEEGMELQEMRQILDALQMSVTEGETNFLDCDMEQAIRESELDFLPTQDGRVLNSTMMSIHPNISPCSSPEIPSERIVVQAEVHHAMDWSPPNERLPRKRFATSNITLNNENIPPELELINELLEPDAKRCHNMHNLIENNKNQQQEANISVNANHTAVDFNNNFENSLQDSNSSFHEIRGPISVRRIHDSGFNMSGEMQHSSFDNNSSTNNHSSSDLNNLENSVPESNNSSHDVRGPISVRRIYDSGVNISSDMPNTSFNNLNEYSNSTHSFENSEQISTSSAVNPYDFGDDDSEPSI</sequence>
<evidence type="ECO:0000313" key="3">
    <source>
        <dbReference type="Proteomes" id="UP000037069"/>
    </source>
</evidence>
<comment type="caution">
    <text evidence="2">The sequence shown here is derived from an EMBL/GenBank/DDBJ whole genome shotgun (WGS) entry which is preliminary data.</text>
</comment>
<name>A0A0L0C288_LUCCU</name>
<feature type="region of interest" description="Disordered" evidence="1">
    <location>
        <begin position="294"/>
        <end position="324"/>
    </location>
</feature>
<keyword evidence="3" id="KW-1185">Reference proteome</keyword>
<proteinExistence type="predicted"/>
<feature type="compositionally biased region" description="Acidic residues" evidence="1">
    <location>
        <begin position="315"/>
        <end position="324"/>
    </location>
</feature>
<feature type="compositionally biased region" description="Polar residues" evidence="1">
    <location>
        <begin position="294"/>
        <end position="310"/>
    </location>
</feature>
<evidence type="ECO:0000313" key="2">
    <source>
        <dbReference type="EMBL" id="KNC26430.1"/>
    </source>
</evidence>
<accession>A0A0L0C288</accession>
<dbReference type="STRING" id="7375.A0A0L0C288"/>
<feature type="region of interest" description="Disordered" evidence="1">
    <location>
        <begin position="218"/>
        <end position="264"/>
    </location>
</feature>
<gene>
    <name evidence="2" type="ORF">FF38_09507</name>
</gene>
<dbReference type="OrthoDB" id="7883759at2759"/>
<dbReference type="Proteomes" id="UP000037069">
    <property type="component" value="Unassembled WGS sequence"/>
</dbReference>
<reference evidence="2 3" key="1">
    <citation type="journal article" date="2015" name="Nat. Commun.">
        <title>Lucilia cuprina genome unlocks parasitic fly biology to underpin future interventions.</title>
        <authorList>
            <person name="Anstead C.A."/>
            <person name="Korhonen P.K."/>
            <person name="Young N.D."/>
            <person name="Hall R.S."/>
            <person name="Jex A.R."/>
            <person name="Murali S.C."/>
            <person name="Hughes D.S."/>
            <person name="Lee S.F."/>
            <person name="Perry T."/>
            <person name="Stroehlein A.J."/>
            <person name="Ansell B.R."/>
            <person name="Breugelmans B."/>
            <person name="Hofmann A."/>
            <person name="Qu J."/>
            <person name="Dugan S."/>
            <person name="Lee S.L."/>
            <person name="Chao H."/>
            <person name="Dinh H."/>
            <person name="Han Y."/>
            <person name="Doddapaneni H.V."/>
            <person name="Worley K.C."/>
            <person name="Muzny D.M."/>
            <person name="Ioannidis P."/>
            <person name="Waterhouse R.M."/>
            <person name="Zdobnov E.M."/>
            <person name="James P.J."/>
            <person name="Bagnall N.H."/>
            <person name="Kotze A.C."/>
            <person name="Gibbs R.A."/>
            <person name="Richards S."/>
            <person name="Batterham P."/>
            <person name="Gasser R.B."/>
        </authorList>
    </citation>
    <scope>NUCLEOTIDE SEQUENCE [LARGE SCALE GENOMIC DNA]</scope>
    <source>
        <strain evidence="2 3">LS</strain>
        <tissue evidence="2">Full body</tissue>
    </source>
</reference>
<dbReference type="EMBL" id="JRES01000986">
    <property type="protein sequence ID" value="KNC26430.1"/>
    <property type="molecule type" value="Genomic_DNA"/>
</dbReference>